<reference evidence="2" key="1">
    <citation type="journal article" date="2020" name="Stud. Mycol.">
        <title>101 Dothideomycetes genomes: a test case for predicting lifestyles and emergence of pathogens.</title>
        <authorList>
            <person name="Haridas S."/>
            <person name="Albert R."/>
            <person name="Binder M."/>
            <person name="Bloem J."/>
            <person name="Labutti K."/>
            <person name="Salamov A."/>
            <person name="Andreopoulos B."/>
            <person name="Baker S."/>
            <person name="Barry K."/>
            <person name="Bills G."/>
            <person name="Bluhm B."/>
            <person name="Cannon C."/>
            <person name="Castanera R."/>
            <person name="Culley D."/>
            <person name="Daum C."/>
            <person name="Ezra D."/>
            <person name="Gonzalez J."/>
            <person name="Henrissat B."/>
            <person name="Kuo A."/>
            <person name="Liang C."/>
            <person name="Lipzen A."/>
            <person name="Lutzoni F."/>
            <person name="Magnuson J."/>
            <person name="Mondo S."/>
            <person name="Nolan M."/>
            <person name="Ohm R."/>
            <person name="Pangilinan J."/>
            <person name="Park H.-J."/>
            <person name="Ramirez L."/>
            <person name="Alfaro M."/>
            <person name="Sun H."/>
            <person name="Tritt A."/>
            <person name="Yoshinaga Y."/>
            <person name="Zwiers L.-H."/>
            <person name="Turgeon B."/>
            <person name="Goodwin S."/>
            <person name="Spatafora J."/>
            <person name="Crous P."/>
            <person name="Grigoriev I."/>
        </authorList>
    </citation>
    <scope>NUCLEOTIDE SEQUENCE</scope>
    <source>
        <strain evidence="2">SCOH1-5</strain>
    </source>
</reference>
<keyword evidence="3" id="KW-1185">Reference proteome</keyword>
<gene>
    <name evidence="2" type="ORF">CERZMDRAFT_86392</name>
</gene>
<evidence type="ECO:0000313" key="2">
    <source>
        <dbReference type="EMBL" id="KAF2210078.1"/>
    </source>
</evidence>
<organism evidence="2 3">
    <name type="scientific">Cercospora zeae-maydis SCOH1-5</name>
    <dbReference type="NCBI Taxonomy" id="717836"/>
    <lineage>
        <taxon>Eukaryota</taxon>
        <taxon>Fungi</taxon>
        <taxon>Dikarya</taxon>
        <taxon>Ascomycota</taxon>
        <taxon>Pezizomycotina</taxon>
        <taxon>Dothideomycetes</taxon>
        <taxon>Dothideomycetidae</taxon>
        <taxon>Mycosphaerellales</taxon>
        <taxon>Mycosphaerellaceae</taxon>
        <taxon>Cercospora</taxon>
    </lineage>
</organism>
<protein>
    <submittedName>
        <fullName evidence="2">Uncharacterized protein</fullName>
    </submittedName>
</protein>
<name>A0A6A6F9L2_9PEZI</name>
<evidence type="ECO:0000256" key="1">
    <source>
        <dbReference type="SAM" id="MobiDB-lite"/>
    </source>
</evidence>
<dbReference type="EMBL" id="ML992683">
    <property type="protein sequence ID" value="KAF2210078.1"/>
    <property type="molecule type" value="Genomic_DNA"/>
</dbReference>
<sequence length="134" mass="15056">MDDRLSSPPAQRPRGVDSSARESRKTQTKPLWKTSKQLRRPNCIFTMRPRMTVLRIFSSRNLSGPRMTHSCPPNDIGPNTSACNIPHDQLGKSNPPRIVTELDATKNPFITISFAPNTMQEQKPSAPTGRSLFR</sequence>
<evidence type="ECO:0000313" key="3">
    <source>
        <dbReference type="Proteomes" id="UP000799539"/>
    </source>
</evidence>
<accession>A0A6A6F9L2</accession>
<proteinExistence type="predicted"/>
<dbReference type="AlphaFoldDB" id="A0A6A6F9L2"/>
<feature type="region of interest" description="Disordered" evidence="1">
    <location>
        <begin position="1"/>
        <end position="37"/>
    </location>
</feature>
<dbReference type="Proteomes" id="UP000799539">
    <property type="component" value="Unassembled WGS sequence"/>
</dbReference>